<name>A0A1W1VE47_9BACT</name>
<keyword evidence="4 5" id="KW-0472">Membrane</keyword>
<dbReference type="GO" id="GO:0016020">
    <property type="term" value="C:membrane"/>
    <property type="evidence" value="ECO:0007669"/>
    <property type="project" value="UniProtKB-SubCell"/>
</dbReference>
<proteinExistence type="predicted"/>
<evidence type="ECO:0000313" key="8">
    <source>
        <dbReference type="Proteomes" id="UP000192266"/>
    </source>
</evidence>
<dbReference type="OrthoDB" id="1495551at2"/>
<protein>
    <recommendedName>
        <fullName evidence="6">Yip1 domain-containing protein</fullName>
    </recommendedName>
</protein>
<evidence type="ECO:0000259" key="6">
    <source>
        <dbReference type="Pfam" id="PF04893"/>
    </source>
</evidence>
<evidence type="ECO:0000256" key="1">
    <source>
        <dbReference type="ARBA" id="ARBA00004141"/>
    </source>
</evidence>
<dbReference type="RefSeq" id="WP_084444653.1">
    <property type="nucleotide sequence ID" value="NZ_FWWW01000057.1"/>
</dbReference>
<feature type="transmembrane region" description="Helical" evidence="5">
    <location>
        <begin position="70"/>
        <end position="96"/>
    </location>
</feature>
<reference evidence="7 8" key="1">
    <citation type="submission" date="2017-04" db="EMBL/GenBank/DDBJ databases">
        <authorList>
            <person name="Afonso C.L."/>
            <person name="Miller P.J."/>
            <person name="Scott M.A."/>
            <person name="Spackman E."/>
            <person name="Goraichik I."/>
            <person name="Dimitrov K.M."/>
            <person name="Suarez D.L."/>
            <person name="Swayne D.E."/>
        </authorList>
    </citation>
    <scope>NUCLEOTIDE SEQUENCE [LARGE SCALE GENOMIC DNA]</scope>
    <source>
        <strain evidence="7 8">DSM 11622</strain>
    </source>
</reference>
<evidence type="ECO:0000256" key="3">
    <source>
        <dbReference type="ARBA" id="ARBA00022989"/>
    </source>
</evidence>
<feature type="transmembrane region" description="Helical" evidence="5">
    <location>
        <begin position="116"/>
        <end position="137"/>
    </location>
</feature>
<accession>A0A1W1VE47</accession>
<evidence type="ECO:0000313" key="7">
    <source>
        <dbReference type="EMBL" id="SMB91717.1"/>
    </source>
</evidence>
<organism evidence="7 8">
    <name type="scientific">Hymenobacter roseosalivarius DSM 11622</name>
    <dbReference type="NCBI Taxonomy" id="645990"/>
    <lineage>
        <taxon>Bacteria</taxon>
        <taxon>Pseudomonadati</taxon>
        <taxon>Bacteroidota</taxon>
        <taxon>Cytophagia</taxon>
        <taxon>Cytophagales</taxon>
        <taxon>Hymenobacteraceae</taxon>
        <taxon>Hymenobacter</taxon>
    </lineage>
</organism>
<comment type="subcellular location">
    <subcellularLocation>
        <location evidence="1">Membrane</location>
        <topology evidence="1">Multi-pass membrane protein</topology>
    </subcellularLocation>
</comment>
<dbReference type="STRING" id="645990.SAMN00120144_2450"/>
<sequence>MHPDSTLSKGSITDLVLNPAAFFRSTYGQQDAPAWVFLVFGLGYGIDKVDQRLVKYDLQGKLDQIDFLNYWSGFWLISSIDIIGGYIVYLIGGWFYNVRLKWANGSSDFTKSRYLYLYSGIISSSVIILSALIETCIQKRPYEPDADTTVVSLATFVAILTAVYYSVYVSYQGVLAVTDADPKKARIWFFYLPILIYTLSYIAIFGVIISMLIS</sequence>
<feature type="domain" description="Yip1" evidence="6">
    <location>
        <begin position="15"/>
        <end position="199"/>
    </location>
</feature>
<keyword evidence="8" id="KW-1185">Reference proteome</keyword>
<keyword evidence="3 5" id="KW-1133">Transmembrane helix</keyword>
<feature type="transmembrane region" description="Helical" evidence="5">
    <location>
        <begin position="188"/>
        <end position="213"/>
    </location>
</feature>
<evidence type="ECO:0000256" key="2">
    <source>
        <dbReference type="ARBA" id="ARBA00022692"/>
    </source>
</evidence>
<dbReference type="EMBL" id="FWWW01000057">
    <property type="protein sequence ID" value="SMB91717.1"/>
    <property type="molecule type" value="Genomic_DNA"/>
</dbReference>
<feature type="transmembrane region" description="Helical" evidence="5">
    <location>
        <begin position="149"/>
        <end position="168"/>
    </location>
</feature>
<dbReference type="AlphaFoldDB" id="A0A1W1VE47"/>
<evidence type="ECO:0000256" key="4">
    <source>
        <dbReference type="ARBA" id="ARBA00023136"/>
    </source>
</evidence>
<dbReference type="InterPro" id="IPR006977">
    <property type="entry name" value="Yip1_dom"/>
</dbReference>
<dbReference type="Proteomes" id="UP000192266">
    <property type="component" value="Unassembled WGS sequence"/>
</dbReference>
<keyword evidence="2 5" id="KW-0812">Transmembrane</keyword>
<gene>
    <name evidence="7" type="ORF">SAMN00120144_2450</name>
</gene>
<dbReference type="Pfam" id="PF04893">
    <property type="entry name" value="Yip1"/>
    <property type="match status" value="1"/>
</dbReference>
<evidence type="ECO:0000256" key="5">
    <source>
        <dbReference type="SAM" id="Phobius"/>
    </source>
</evidence>